<dbReference type="SUPFAM" id="SSF55681">
    <property type="entry name" value="Class II aaRS and biotin synthetases"/>
    <property type="match status" value="1"/>
</dbReference>
<keyword evidence="6" id="KW-0238">DNA-binding</keyword>
<evidence type="ECO:0000256" key="6">
    <source>
        <dbReference type="HAMAP-Rule" id="MF_00978"/>
    </source>
</evidence>
<comment type="catalytic activity">
    <reaction evidence="5 6">
        <text>biotin + L-lysyl-[protein] + ATP = N(6)-biotinyl-L-lysyl-[protein] + AMP + diphosphate + H(+)</text>
        <dbReference type="Rhea" id="RHEA:11756"/>
        <dbReference type="Rhea" id="RHEA-COMP:9752"/>
        <dbReference type="Rhea" id="RHEA-COMP:10505"/>
        <dbReference type="ChEBI" id="CHEBI:15378"/>
        <dbReference type="ChEBI" id="CHEBI:29969"/>
        <dbReference type="ChEBI" id="CHEBI:30616"/>
        <dbReference type="ChEBI" id="CHEBI:33019"/>
        <dbReference type="ChEBI" id="CHEBI:57586"/>
        <dbReference type="ChEBI" id="CHEBI:83144"/>
        <dbReference type="ChEBI" id="CHEBI:456215"/>
        <dbReference type="EC" id="6.3.4.15"/>
    </reaction>
</comment>
<dbReference type="HAMAP" id="MF_00978">
    <property type="entry name" value="Bifunct_BirA"/>
    <property type="match status" value="1"/>
</dbReference>
<keyword evidence="3 6" id="KW-0067">ATP-binding</keyword>
<comment type="similarity">
    <text evidence="6">Belongs to the biotin--protein ligase family.</text>
</comment>
<keyword evidence="1 6" id="KW-0436">Ligase</keyword>
<protein>
    <recommendedName>
        <fullName evidence="6">Bifunctional ligase/repressor BirA</fullName>
    </recommendedName>
    <alternativeName>
        <fullName evidence="6">Biotin operon repressor</fullName>
    </alternativeName>
    <alternativeName>
        <fullName evidence="6">Biotin--[acetyl-CoA-carboxylase] ligase</fullName>
        <ecNumber evidence="6">6.3.4.15</ecNumber>
    </alternativeName>
    <alternativeName>
        <fullName evidence="6">Biotin--protein ligase</fullName>
    </alternativeName>
    <alternativeName>
        <fullName evidence="6">Biotin-[acetyl-CoA carboxylase] synthetase</fullName>
    </alternativeName>
</protein>
<reference evidence="8 9" key="1">
    <citation type="submission" date="2011-09" db="EMBL/GenBank/DDBJ databases">
        <title>Complete sequence of chromosome of Thioflavicoccus mobilis 8321.</title>
        <authorList>
            <consortium name="US DOE Joint Genome Institute"/>
            <person name="Lucas S."/>
            <person name="Han J."/>
            <person name="Lapidus A."/>
            <person name="Cheng J.-F."/>
            <person name="Goodwin L."/>
            <person name="Pitluck S."/>
            <person name="Peters L."/>
            <person name="Ovchinnikova G."/>
            <person name="Lu M."/>
            <person name="Detter J.C."/>
            <person name="Han C."/>
            <person name="Tapia R."/>
            <person name="Land M."/>
            <person name="Hauser L."/>
            <person name="Kyrpides N."/>
            <person name="Ivanova N."/>
            <person name="Pagani I."/>
            <person name="Vogl K."/>
            <person name="Liu Z."/>
            <person name="Imhoff J."/>
            <person name="Thiel V."/>
            <person name="Frigaard N.-U."/>
            <person name="Bryant D."/>
            <person name="Woyke T."/>
        </authorList>
    </citation>
    <scope>NUCLEOTIDE SEQUENCE [LARGE SCALE GENOMIC DNA]</scope>
    <source>
        <strain evidence="8 9">8321</strain>
    </source>
</reference>
<feature type="DNA-binding region" description="H-T-H motif" evidence="6">
    <location>
        <begin position="24"/>
        <end position="43"/>
    </location>
</feature>
<dbReference type="PROSITE" id="PS51733">
    <property type="entry name" value="BPL_LPL_CATALYTIC"/>
    <property type="match status" value="1"/>
</dbReference>
<feature type="binding site" evidence="6">
    <location>
        <begin position="97"/>
        <end position="99"/>
    </location>
    <ligand>
        <name>biotin</name>
        <dbReference type="ChEBI" id="CHEBI:57586"/>
    </ligand>
</feature>
<dbReference type="EC" id="6.3.4.15" evidence="6"/>
<evidence type="ECO:0000313" key="9">
    <source>
        <dbReference type="Proteomes" id="UP000010816"/>
    </source>
</evidence>
<keyword evidence="6" id="KW-0678">Repressor</keyword>
<dbReference type="PANTHER" id="PTHR12835:SF5">
    <property type="entry name" value="BIOTIN--PROTEIN LIGASE"/>
    <property type="match status" value="1"/>
</dbReference>
<dbReference type="Pfam" id="PF02237">
    <property type="entry name" value="BPL_C"/>
    <property type="match status" value="1"/>
</dbReference>
<dbReference type="InterPro" id="IPR011991">
    <property type="entry name" value="ArsR-like_HTH"/>
</dbReference>
<dbReference type="RefSeq" id="WP_015279131.1">
    <property type="nucleotide sequence ID" value="NC_019940.1"/>
</dbReference>
<feature type="binding site" evidence="6">
    <location>
        <position position="121"/>
    </location>
    <ligand>
        <name>biotin</name>
        <dbReference type="ChEBI" id="CHEBI:57586"/>
    </ligand>
</feature>
<evidence type="ECO:0000256" key="2">
    <source>
        <dbReference type="ARBA" id="ARBA00022741"/>
    </source>
</evidence>
<evidence type="ECO:0000256" key="4">
    <source>
        <dbReference type="ARBA" id="ARBA00023267"/>
    </source>
</evidence>
<dbReference type="Gene3D" id="1.10.10.10">
    <property type="entry name" value="Winged helix-like DNA-binding domain superfamily/Winged helix DNA-binding domain"/>
    <property type="match status" value="1"/>
</dbReference>
<dbReference type="EMBL" id="CP003051">
    <property type="protein sequence ID" value="AGA88981.1"/>
    <property type="molecule type" value="Genomic_DNA"/>
</dbReference>
<evidence type="ECO:0000259" key="7">
    <source>
        <dbReference type="PROSITE" id="PS51733"/>
    </source>
</evidence>
<dbReference type="GO" id="GO:0003677">
    <property type="term" value="F:DNA binding"/>
    <property type="evidence" value="ECO:0007669"/>
    <property type="project" value="UniProtKB-UniRule"/>
</dbReference>
<feature type="binding site" evidence="6">
    <location>
        <position position="192"/>
    </location>
    <ligand>
        <name>biotin</name>
        <dbReference type="ChEBI" id="CHEBI:57586"/>
    </ligand>
</feature>
<dbReference type="CDD" id="cd16442">
    <property type="entry name" value="BPL"/>
    <property type="match status" value="1"/>
</dbReference>
<dbReference type="CDD" id="cd00090">
    <property type="entry name" value="HTH_ARSR"/>
    <property type="match status" value="1"/>
</dbReference>
<dbReference type="InterPro" id="IPR030855">
    <property type="entry name" value="Bifunct_BirA"/>
</dbReference>
<dbReference type="InterPro" id="IPR008988">
    <property type="entry name" value="Transcriptional_repressor_C"/>
</dbReference>
<keyword evidence="9" id="KW-1185">Reference proteome</keyword>
<dbReference type="InterPro" id="IPR004143">
    <property type="entry name" value="BPL_LPL_catalytic"/>
</dbReference>
<dbReference type="GO" id="GO:0004077">
    <property type="term" value="F:biotin--[biotin carboxyl-carrier protein] ligase activity"/>
    <property type="evidence" value="ECO:0007669"/>
    <property type="project" value="UniProtKB-UniRule"/>
</dbReference>
<organism evidence="8 9">
    <name type="scientific">Thioflavicoccus mobilis 8321</name>
    <dbReference type="NCBI Taxonomy" id="765912"/>
    <lineage>
        <taxon>Bacteria</taxon>
        <taxon>Pseudomonadati</taxon>
        <taxon>Pseudomonadota</taxon>
        <taxon>Gammaproteobacteria</taxon>
        <taxon>Chromatiales</taxon>
        <taxon>Chromatiaceae</taxon>
        <taxon>Thioflavicoccus</taxon>
    </lineage>
</organism>
<dbReference type="InterPro" id="IPR036388">
    <property type="entry name" value="WH-like_DNA-bd_sf"/>
</dbReference>
<dbReference type="InterPro" id="IPR045864">
    <property type="entry name" value="aa-tRNA-synth_II/BPL/LPL"/>
</dbReference>
<gene>
    <name evidence="6" type="primary">birA</name>
    <name evidence="8" type="ORF">Thimo_0106</name>
</gene>
<dbReference type="Pfam" id="PF08279">
    <property type="entry name" value="HTH_11"/>
    <property type="match status" value="1"/>
</dbReference>
<dbReference type="PANTHER" id="PTHR12835">
    <property type="entry name" value="BIOTIN PROTEIN LIGASE"/>
    <property type="match status" value="1"/>
</dbReference>
<dbReference type="SUPFAM" id="SSF46785">
    <property type="entry name" value="Winged helix' DNA-binding domain"/>
    <property type="match status" value="1"/>
</dbReference>
<proteinExistence type="inferred from homology"/>
<dbReference type="InterPro" id="IPR004408">
    <property type="entry name" value="Biotin_CoA_COase_ligase"/>
</dbReference>
<dbReference type="eggNOG" id="COG0340">
    <property type="taxonomic scope" value="Bacteria"/>
</dbReference>
<evidence type="ECO:0000313" key="8">
    <source>
        <dbReference type="EMBL" id="AGA88981.1"/>
    </source>
</evidence>
<evidence type="ECO:0000256" key="3">
    <source>
        <dbReference type="ARBA" id="ARBA00022840"/>
    </source>
</evidence>
<dbReference type="eggNOG" id="COG1654">
    <property type="taxonomic scope" value="Bacteria"/>
</dbReference>
<dbReference type="InterPro" id="IPR003142">
    <property type="entry name" value="BPL_C"/>
</dbReference>
<keyword evidence="4 6" id="KW-0092">Biotin</keyword>
<accession>L0GSN2</accession>
<dbReference type="Pfam" id="PF03099">
    <property type="entry name" value="BPL_LplA_LipB"/>
    <property type="match status" value="1"/>
</dbReference>
<dbReference type="OrthoDB" id="9807064at2"/>
<dbReference type="PATRIC" id="fig|765912.4.peg.105"/>
<name>L0GSN2_9GAMM</name>
<feature type="binding site" evidence="6">
    <location>
        <begin position="125"/>
        <end position="127"/>
    </location>
    <ligand>
        <name>biotin</name>
        <dbReference type="ChEBI" id="CHEBI:57586"/>
    </ligand>
</feature>
<keyword evidence="6" id="KW-0805">Transcription regulation</keyword>
<dbReference type="InterPro" id="IPR036390">
    <property type="entry name" value="WH_DNA-bd_sf"/>
</dbReference>
<dbReference type="SUPFAM" id="SSF50037">
    <property type="entry name" value="C-terminal domain of transcriptional repressors"/>
    <property type="match status" value="1"/>
</dbReference>
<dbReference type="HOGENOM" id="CLU_051096_4_0_6"/>
<dbReference type="GO" id="GO:0006355">
    <property type="term" value="P:regulation of DNA-templated transcription"/>
    <property type="evidence" value="ECO:0007669"/>
    <property type="project" value="UniProtKB-UniRule"/>
</dbReference>
<keyword evidence="6" id="KW-0804">Transcription</keyword>
<dbReference type="GO" id="GO:0005737">
    <property type="term" value="C:cytoplasm"/>
    <property type="evidence" value="ECO:0007669"/>
    <property type="project" value="TreeGrafter"/>
</dbReference>
<dbReference type="GO" id="GO:0005524">
    <property type="term" value="F:ATP binding"/>
    <property type="evidence" value="ECO:0007669"/>
    <property type="project" value="UniProtKB-UniRule"/>
</dbReference>
<dbReference type="NCBIfam" id="TIGR00121">
    <property type="entry name" value="birA_ligase"/>
    <property type="match status" value="1"/>
</dbReference>
<dbReference type="Proteomes" id="UP000010816">
    <property type="component" value="Chromosome"/>
</dbReference>
<keyword evidence="2 6" id="KW-0547">Nucleotide-binding</keyword>
<comment type="function">
    <text evidence="6">Acts both as a biotin--[acetyl-CoA-carboxylase] ligase and a biotin-operon repressor. In the presence of ATP, BirA activates biotin to form the BirA-biotinyl-5'-adenylate (BirA-bio-5'-AMP or holoBirA) complex. HoloBirA can either transfer the biotinyl moiety to the biotin carboxyl carrier protein (BCCP) subunit of acetyl-CoA carboxylase, or bind to the biotin operator site and inhibit transcription of the operon.</text>
</comment>
<dbReference type="AlphaFoldDB" id="L0GSN2"/>
<dbReference type="InterPro" id="IPR013196">
    <property type="entry name" value="HTH_11"/>
</dbReference>
<dbReference type="STRING" id="765912.Thimo_0106"/>
<dbReference type="KEGG" id="tmb:Thimo_0106"/>
<sequence>MTEGPSPTHLAVLRLLADGELHSGEVIAVQLGVSRTAIWKALDKLAGLGIEVETLRGRGYRLAEPWEPLDAARILGALSEPGRSLLDDIEIHACLGSTNTYLMELAKTGAPAGRVCLAEHQDQGRGRHGRTWVSPFGRGVLLSVLWRYSFGLAGLAGLSLAAGAAVAIALRSVGVTDIALKWPNDLLWRGRKLAGLLLEAAGEAHGPSHVVVGLGLNLHLSPRQAAEIDQPWADLATALGPRGRGARLERNRLAAIFSEALLVALDRFGREGLVPFLPIWETCDPHRGQPVDIVLGPRMVHGIHAGITADGALRVLTESGEETFQAGEVTLRSGHP</sequence>
<evidence type="ECO:0000256" key="1">
    <source>
        <dbReference type="ARBA" id="ARBA00022598"/>
    </source>
</evidence>
<feature type="domain" description="BPL/LPL catalytic" evidence="7">
    <location>
        <begin position="78"/>
        <end position="269"/>
    </location>
</feature>
<evidence type="ECO:0000256" key="5">
    <source>
        <dbReference type="ARBA" id="ARBA00047846"/>
    </source>
</evidence>
<dbReference type="Gene3D" id="2.30.30.100">
    <property type="match status" value="1"/>
</dbReference>
<dbReference type="Gene3D" id="3.30.930.10">
    <property type="entry name" value="Bira Bifunctional Protein, Domain 2"/>
    <property type="match status" value="1"/>
</dbReference>